<evidence type="ECO:0000313" key="3">
    <source>
        <dbReference type="Proteomes" id="UP001195769"/>
    </source>
</evidence>
<feature type="region of interest" description="Disordered" evidence="1">
    <location>
        <begin position="1"/>
        <end position="31"/>
    </location>
</feature>
<organism evidence="2 3">
    <name type="scientific">Suillus fuscotomentosus</name>
    <dbReference type="NCBI Taxonomy" id="1912939"/>
    <lineage>
        <taxon>Eukaryota</taxon>
        <taxon>Fungi</taxon>
        <taxon>Dikarya</taxon>
        <taxon>Basidiomycota</taxon>
        <taxon>Agaricomycotina</taxon>
        <taxon>Agaricomycetes</taxon>
        <taxon>Agaricomycetidae</taxon>
        <taxon>Boletales</taxon>
        <taxon>Suillineae</taxon>
        <taxon>Suillaceae</taxon>
        <taxon>Suillus</taxon>
    </lineage>
</organism>
<name>A0AAD4DV01_9AGAM</name>
<evidence type="ECO:0000313" key="2">
    <source>
        <dbReference type="EMBL" id="KAG1894370.1"/>
    </source>
</evidence>
<dbReference type="GeneID" id="64671838"/>
<feature type="region of interest" description="Disordered" evidence="1">
    <location>
        <begin position="82"/>
        <end position="118"/>
    </location>
</feature>
<proteinExistence type="predicted"/>
<gene>
    <name evidence="2" type="ORF">F5891DRAFT_985117</name>
</gene>
<protein>
    <submittedName>
        <fullName evidence="2">Uncharacterized protein</fullName>
    </submittedName>
</protein>
<reference evidence="2" key="1">
    <citation type="journal article" date="2020" name="New Phytol.">
        <title>Comparative genomics reveals dynamic genome evolution in host specialist ectomycorrhizal fungi.</title>
        <authorList>
            <person name="Lofgren L.A."/>
            <person name="Nguyen N.H."/>
            <person name="Vilgalys R."/>
            <person name="Ruytinx J."/>
            <person name="Liao H.L."/>
            <person name="Branco S."/>
            <person name="Kuo A."/>
            <person name="LaButti K."/>
            <person name="Lipzen A."/>
            <person name="Andreopoulos W."/>
            <person name="Pangilinan J."/>
            <person name="Riley R."/>
            <person name="Hundley H."/>
            <person name="Na H."/>
            <person name="Barry K."/>
            <person name="Grigoriev I.V."/>
            <person name="Stajich J.E."/>
            <person name="Kennedy P.G."/>
        </authorList>
    </citation>
    <scope>NUCLEOTIDE SEQUENCE</scope>
    <source>
        <strain evidence="2">FC203</strain>
    </source>
</reference>
<dbReference type="RefSeq" id="XP_041219946.1">
    <property type="nucleotide sequence ID" value="XM_041377540.1"/>
</dbReference>
<feature type="compositionally biased region" description="Polar residues" evidence="1">
    <location>
        <begin position="15"/>
        <end position="27"/>
    </location>
</feature>
<dbReference type="AlphaFoldDB" id="A0AAD4DV01"/>
<dbReference type="EMBL" id="JABBWK010000081">
    <property type="protein sequence ID" value="KAG1894370.1"/>
    <property type="molecule type" value="Genomic_DNA"/>
</dbReference>
<feature type="compositionally biased region" description="Acidic residues" evidence="1">
    <location>
        <begin position="93"/>
        <end position="112"/>
    </location>
</feature>
<evidence type="ECO:0000256" key="1">
    <source>
        <dbReference type="SAM" id="MobiDB-lite"/>
    </source>
</evidence>
<sequence length="308" mass="34257">MPSNEGQAPGPENRGFSTGPGSSTNQLLYPDCPTTYGLSVKRFRTDEEEKAAKISDITHKKHLAMGATSKANKAHLRNIQSALSRSHKTTIEDVSDSEEESDSSCSDSEDDIGFSVEEGENKSSFEHRILLSKEKDRGQKIPGGQSITPETQLGPYDIMLWKGKGLQKQIRLLSAAGLKRSQKWWVSKSKTLLWNLHLIMSEKDERIQKMLEDIRNGQPPCDDSPETFTDSVLNAMDYKDFPALRRAHAKIAVSSKDKKLDVVFRSRITAMLGALNLYLDPELSYGWHEAFLVASKSLGQDLDSSVSP</sequence>
<comment type="caution">
    <text evidence="2">The sequence shown here is derived from an EMBL/GenBank/DDBJ whole genome shotgun (WGS) entry which is preliminary data.</text>
</comment>
<dbReference type="Proteomes" id="UP001195769">
    <property type="component" value="Unassembled WGS sequence"/>
</dbReference>
<accession>A0AAD4DV01</accession>
<keyword evidence="3" id="KW-1185">Reference proteome</keyword>